<dbReference type="InterPro" id="IPR000792">
    <property type="entry name" value="Tscrpt_reg_LuxR_C"/>
</dbReference>
<feature type="domain" description="HTH luxR-type" evidence="8">
    <location>
        <begin position="166"/>
        <end position="231"/>
    </location>
</feature>
<keyword evidence="5" id="KW-0804">Transcription</keyword>
<dbReference type="AlphaFoldDB" id="A0A1G8AE71"/>
<evidence type="ECO:0000256" key="7">
    <source>
        <dbReference type="SAM" id="MobiDB-lite"/>
    </source>
</evidence>
<dbReference type="CDD" id="cd06170">
    <property type="entry name" value="LuxR_C_like"/>
    <property type="match status" value="1"/>
</dbReference>
<reference evidence="10 11" key="1">
    <citation type="submission" date="2016-10" db="EMBL/GenBank/DDBJ databases">
        <authorList>
            <person name="de Groot N.N."/>
        </authorList>
    </citation>
    <scope>NUCLEOTIDE SEQUENCE [LARGE SCALE GENOMIC DNA]</scope>
    <source>
        <strain evidence="10 11">DSM 5885</strain>
    </source>
</reference>
<dbReference type="SUPFAM" id="SSF52172">
    <property type="entry name" value="CheY-like"/>
    <property type="match status" value="1"/>
</dbReference>
<dbReference type="RefSeq" id="WP_176785779.1">
    <property type="nucleotide sequence ID" value="NZ_FNCY01000004.1"/>
</dbReference>
<gene>
    <name evidence="10" type="ORF">SAMN05660652_01358</name>
</gene>
<dbReference type="GO" id="GO:0003677">
    <property type="term" value="F:DNA binding"/>
    <property type="evidence" value="ECO:0007669"/>
    <property type="project" value="UniProtKB-KW"/>
</dbReference>
<dbReference type="SMART" id="SM00448">
    <property type="entry name" value="REC"/>
    <property type="match status" value="1"/>
</dbReference>
<keyword evidence="2" id="KW-0902">Two-component regulatory system</keyword>
<organism evidence="10 11">
    <name type="scientific">Propionivibrio dicarboxylicus</name>
    <dbReference type="NCBI Taxonomy" id="83767"/>
    <lineage>
        <taxon>Bacteria</taxon>
        <taxon>Pseudomonadati</taxon>
        <taxon>Pseudomonadota</taxon>
        <taxon>Betaproteobacteria</taxon>
        <taxon>Rhodocyclales</taxon>
        <taxon>Rhodocyclaceae</taxon>
        <taxon>Propionivibrio</taxon>
    </lineage>
</organism>
<dbReference type="Gene3D" id="3.40.50.2300">
    <property type="match status" value="1"/>
</dbReference>
<name>A0A1G8AE71_9RHOO</name>
<dbReference type="Pfam" id="PF00196">
    <property type="entry name" value="GerE"/>
    <property type="match status" value="1"/>
</dbReference>
<dbReference type="PANTHER" id="PTHR44688">
    <property type="entry name" value="DNA-BINDING TRANSCRIPTIONAL ACTIVATOR DEVR_DOSR"/>
    <property type="match status" value="1"/>
</dbReference>
<keyword evidence="3" id="KW-0805">Transcription regulation</keyword>
<evidence type="ECO:0000256" key="2">
    <source>
        <dbReference type="ARBA" id="ARBA00023012"/>
    </source>
</evidence>
<dbReference type="InterPro" id="IPR036388">
    <property type="entry name" value="WH-like_DNA-bd_sf"/>
</dbReference>
<dbReference type="SMART" id="SM00421">
    <property type="entry name" value="HTH_LUXR"/>
    <property type="match status" value="1"/>
</dbReference>
<feature type="domain" description="Response regulatory" evidence="9">
    <location>
        <begin position="36"/>
        <end position="150"/>
    </location>
</feature>
<keyword evidence="11" id="KW-1185">Reference proteome</keyword>
<sequence>MKRTMLRESSPQCDPAPAVGPSAPASDTVAPGDAAVAWVVDDDKIIRRQLEGLLVREGLTVRAFASSADFLAEVDDRQPGCILLDVELPDRSGIELQADLNARSIGLPVIFLTGHGTIPMAVDALRSGAVTFLEKPVAAGPLLQAVRQALAVDAKSRKSRAREQNRLQKLQKLTGRERQVLDLVVQGLSNKEIGRVLGISFRTVEIHRSRIMTKLEIESVIDLVELARPPTTEGVGGR</sequence>
<evidence type="ECO:0000256" key="3">
    <source>
        <dbReference type="ARBA" id="ARBA00023015"/>
    </source>
</evidence>
<dbReference type="InterPro" id="IPR001789">
    <property type="entry name" value="Sig_transdc_resp-reg_receiver"/>
</dbReference>
<evidence type="ECO:0000256" key="5">
    <source>
        <dbReference type="ARBA" id="ARBA00023163"/>
    </source>
</evidence>
<dbReference type="GO" id="GO:0000160">
    <property type="term" value="P:phosphorelay signal transduction system"/>
    <property type="evidence" value="ECO:0007669"/>
    <property type="project" value="UniProtKB-KW"/>
</dbReference>
<proteinExistence type="predicted"/>
<evidence type="ECO:0000256" key="1">
    <source>
        <dbReference type="ARBA" id="ARBA00022553"/>
    </source>
</evidence>
<dbReference type="PROSITE" id="PS50110">
    <property type="entry name" value="RESPONSE_REGULATORY"/>
    <property type="match status" value="1"/>
</dbReference>
<evidence type="ECO:0000313" key="11">
    <source>
        <dbReference type="Proteomes" id="UP000198607"/>
    </source>
</evidence>
<dbReference type="EMBL" id="FNCY01000004">
    <property type="protein sequence ID" value="SDH19191.1"/>
    <property type="molecule type" value="Genomic_DNA"/>
</dbReference>
<dbReference type="SUPFAM" id="SSF46894">
    <property type="entry name" value="C-terminal effector domain of the bipartite response regulators"/>
    <property type="match status" value="1"/>
</dbReference>
<evidence type="ECO:0000259" key="8">
    <source>
        <dbReference type="PROSITE" id="PS50043"/>
    </source>
</evidence>
<dbReference type="Pfam" id="PF00072">
    <property type="entry name" value="Response_reg"/>
    <property type="match status" value="1"/>
</dbReference>
<dbReference type="Proteomes" id="UP000198607">
    <property type="component" value="Unassembled WGS sequence"/>
</dbReference>
<dbReference type="Gene3D" id="1.10.10.10">
    <property type="entry name" value="Winged helix-like DNA-binding domain superfamily/Winged helix DNA-binding domain"/>
    <property type="match status" value="1"/>
</dbReference>
<dbReference type="PANTHER" id="PTHR44688:SF16">
    <property type="entry name" value="DNA-BINDING TRANSCRIPTIONAL ACTIVATOR DEVR_DOSR"/>
    <property type="match status" value="1"/>
</dbReference>
<evidence type="ECO:0000256" key="6">
    <source>
        <dbReference type="PROSITE-ProRule" id="PRU00169"/>
    </source>
</evidence>
<dbReference type="PROSITE" id="PS50043">
    <property type="entry name" value="HTH_LUXR_2"/>
    <property type="match status" value="1"/>
</dbReference>
<evidence type="ECO:0000313" key="10">
    <source>
        <dbReference type="EMBL" id="SDH19191.1"/>
    </source>
</evidence>
<keyword evidence="4" id="KW-0238">DNA-binding</keyword>
<evidence type="ECO:0000259" key="9">
    <source>
        <dbReference type="PROSITE" id="PS50110"/>
    </source>
</evidence>
<dbReference type="PROSITE" id="PS00622">
    <property type="entry name" value="HTH_LUXR_1"/>
    <property type="match status" value="1"/>
</dbReference>
<dbReference type="FunFam" id="3.40.50.2300:FF:000018">
    <property type="entry name" value="DNA-binding transcriptional regulator NtrC"/>
    <property type="match status" value="1"/>
</dbReference>
<dbReference type="InterPro" id="IPR016032">
    <property type="entry name" value="Sig_transdc_resp-reg_C-effctor"/>
</dbReference>
<protein>
    <submittedName>
        <fullName evidence="10">Two component transcriptional regulator, LuxR family</fullName>
    </submittedName>
</protein>
<dbReference type="PRINTS" id="PR00038">
    <property type="entry name" value="HTHLUXR"/>
</dbReference>
<accession>A0A1G8AE71</accession>
<feature type="compositionally biased region" description="Low complexity" evidence="7">
    <location>
        <begin position="15"/>
        <end position="27"/>
    </location>
</feature>
<feature type="modified residue" description="4-aspartylphosphate" evidence="6">
    <location>
        <position position="85"/>
    </location>
</feature>
<keyword evidence="1 6" id="KW-0597">Phosphoprotein</keyword>
<feature type="region of interest" description="Disordered" evidence="7">
    <location>
        <begin position="1"/>
        <end position="27"/>
    </location>
</feature>
<dbReference type="STRING" id="83767.SAMN05660652_01358"/>
<dbReference type="InterPro" id="IPR011006">
    <property type="entry name" value="CheY-like_superfamily"/>
</dbReference>
<evidence type="ECO:0000256" key="4">
    <source>
        <dbReference type="ARBA" id="ARBA00023125"/>
    </source>
</evidence>
<dbReference type="GO" id="GO:0006355">
    <property type="term" value="P:regulation of DNA-templated transcription"/>
    <property type="evidence" value="ECO:0007669"/>
    <property type="project" value="InterPro"/>
</dbReference>